<accession>A0A4Y2JDR6</accession>
<dbReference type="OrthoDB" id="10506445at2759"/>
<evidence type="ECO:0000313" key="1">
    <source>
        <dbReference type="EMBL" id="GBM88025.1"/>
    </source>
</evidence>
<evidence type="ECO:0000313" key="2">
    <source>
        <dbReference type="Proteomes" id="UP000499080"/>
    </source>
</evidence>
<keyword evidence="2" id="KW-1185">Reference proteome</keyword>
<name>A0A4Y2JDR6_ARAVE</name>
<proteinExistence type="predicted"/>
<comment type="caution">
    <text evidence="1">The sequence shown here is derived from an EMBL/GenBank/DDBJ whole genome shotgun (WGS) entry which is preliminary data.</text>
</comment>
<protein>
    <submittedName>
        <fullName evidence="1">Uncharacterized protein</fullName>
    </submittedName>
</protein>
<organism evidence="1 2">
    <name type="scientific">Araneus ventricosus</name>
    <name type="common">Orbweaver spider</name>
    <name type="synonym">Epeira ventricosa</name>
    <dbReference type="NCBI Taxonomy" id="182803"/>
    <lineage>
        <taxon>Eukaryota</taxon>
        <taxon>Metazoa</taxon>
        <taxon>Ecdysozoa</taxon>
        <taxon>Arthropoda</taxon>
        <taxon>Chelicerata</taxon>
        <taxon>Arachnida</taxon>
        <taxon>Araneae</taxon>
        <taxon>Araneomorphae</taxon>
        <taxon>Entelegynae</taxon>
        <taxon>Araneoidea</taxon>
        <taxon>Araneidae</taxon>
        <taxon>Araneus</taxon>
    </lineage>
</organism>
<dbReference type="Proteomes" id="UP000499080">
    <property type="component" value="Unassembled WGS sequence"/>
</dbReference>
<gene>
    <name evidence="1" type="ORF">AVEN_149368_1</name>
</gene>
<sequence length="86" mass="9868">MDYLRLISLSDGESFTAGTPTVRFLSFVLPSWVCLKWEVKKMSDNLSANEIRLLNGRTPRLESVPCFRSGRIFGRTLWPESETNQD</sequence>
<reference evidence="1 2" key="1">
    <citation type="journal article" date="2019" name="Sci. Rep.">
        <title>Orb-weaving spider Araneus ventricosus genome elucidates the spidroin gene catalogue.</title>
        <authorList>
            <person name="Kono N."/>
            <person name="Nakamura H."/>
            <person name="Ohtoshi R."/>
            <person name="Moran D.A.P."/>
            <person name="Shinohara A."/>
            <person name="Yoshida Y."/>
            <person name="Fujiwara M."/>
            <person name="Mori M."/>
            <person name="Tomita M."/>
            <person name="Arakawa K."/>
        </authorList>
    </citation>
    <scope>NUCLEOTIDE SEQUENCE [LARGE SCALE GENOMIC DNA]</scope>
</reference>
<dbReference type="EMBL" id="BGPR01003428">
    <property type="protein sequence ID" value="GBM88025.1"/>
    <property type="molecule type" value="Genomic_DNA"/>
</dbReference>
<dbReference type="AlphaFoldDB" id="A0A4Y2JDR6"/>